<protein>
    <submittedName>
        <fullName evidence="1">Putative hydrolase of the HAD superfamily</fullName>
    </submittedName>
</protein>
<accession>A0A286DX21</accession>
<reference evidence="1 2" key="1">
    <citation type="submission" date="2017-09" db="EMBL/GenBank/DDBJ databases">
        <authorList>
            <person name="Ehlers B."/>
            <person name="Leendertz F.H."/>
        </authorList>
    </citation>
    <scope>NUCLEOTIDE SEQUENCE [LARGE SCALE GENOMIC DNA]</scope>
    <source>
        <strain evidence="1 2">CGMCC 4.7095</strain>
    </source>
</reference>
<evidence type="ECO:0000313" key="1">
    <source>
        <dbReference type="EMBL" id="SOD63183.1"/>
    </source>
</evidence>
<dbReference type="InterPro" id="IPR036412">
    <property type="entry name" value="HAD-like_sf"/>
</dbReference>
<dbReference type="Proteomes" id="UP000219072">
    <property type="component" value="Unassembled WGS sequence"/>
</dbReference>
<dbReference type="PANTHER" id="PTHR43611:SF3">
    <property type="entry name" value="FLAVIN MONONUCLEOTIDE HYDROLASE 1, CHLOROPLATIC"/>
    <property type="match status" value="1"/>
</dbReference>
<dbReference type="InterPro" id="IPR006439">
    <property type="entry name" value="HAD-SF_hydro_IA"/>
</dbReference>
<sequence>MTAPAADGTVGALLCDLDGVLRHWDAGLAPRLERAYGLAPGAFHGTAFRAERLLPAVTGTVTDEAWREAVAEDFAPACGSLARARALVAEWTDTPATVDLEVRELLAAVRRRVPVVLVTNATSRLDADLASLGLTGVADAVVNSSREGVAKPDAGIYRVAAGRAGVPAGRCLFVDDTPGHVRAAAALGMTAHHHRDNASLRRVLAPLLTA</sequence>
<dbReference type="InterPro" id="IPR023214">
    <property type="entry name" value="HAD_sf"/>
</dbReference>
<keyword evidence="2" id="KW-1185">Reference proteome</keyword>
<dbReference type="Pfam" id="PF00702">
    <property type="entry name" value="Hydrolase"/>
    <property type="match status" value="1"/>
</dbReference>
<name>A0A286DX21_9ACTN</name>
<dbReference type="AlphaFoldDB" id="A0A286DX21"/>
<dbReference type="OrthoDB" id="9797415at2"/>
<dbReference type="PANTHER" id="PTHR43611">
    <property type="entry name" value="ALPHA-D-GLUCOSE 1-PHOSPHATE PHOSPHATASE"/>
    <property type="match status" value="1"/>
</dbReference>
<organism evidence="1 2">
    <name type="scientific">Streptomyces zhaozhouensis</name>
    <dbReference type="NCBI Taxonomy" id="1300267"/>
    <lineage>
        <taxon>Bacteria</taxon>
        <taxon>Bacillati</taxon>
        <taxon>Actinomycetota</taxon>
        <taxon>Actinomycetes</taxon>
        <taxon>Kitasatosporales</taxon>
        <taxon>Streptomycetaceae</taxon>
        <taxon>Streptomyces</taxon>
    </lineage>
</organism>
<dbReference type="NCBIfam" id="TIGR01509">
    <property type="entry name" value="HAD-SF-IA-v3"/>
    <property type="match status" value="1"/>
</dbReference>
<dbReference type="SUPFAM" id="SSF56784">
    <property type="entry name" value="HAD-like"/>
    <property type="match status" value="1"/>
</dbReference>
<evidence type="ECO:0000313" key="2">
    <source>
        <dbReference type="Proteomes" id="UP000219072"/>
    </source>
</evidence>
<dbReference type="Gene3D" id="3.40.50.1000">
    <property type="entry name" value="HAD superfamily/HAD-like"/>
    <property type="match status" value="1"/>
</dbReference>
<dbReference type="RefSeq" id="WP_097231663.1">
    <property type="nucleotide sequence ID" value="NZ_OCNE01000009.1"/>
</dbReference>
<dbReference type="GO" id="GO:0016787">
    <property type="term" value="F:hydrolase activity"/>
    <property type="evidence" value="ECO:0007669"/>
    <property type="project" value="UniProtKB-KW"/>
</dbReference>
<proteinExistence type="predicted"/>
<dbReference type="EMBL" id="OCNE01000009">
    <property type="protein sequence ID" value="SOD63183.1"/>
    <property type="molecule type" value="Genomic_DNA"/>
</dbReference>
<gene>
    <name evidence="1" type="ORF">SAMN06297387_109126</name>
</gene>
<keyword evidence="1" id="KW-0378">Hydrolase</keyword>